<evidence type="ECO:0000313" key="2">
    <source>
        <dbReference type="Proteomes" id="UP000777774"/>
    </source>
</evidence>
<proteinExistence type="predicted"/>
<feature type="non-terminal residue" evidence="1">
    <location>
        <position position="1"/>
    </location>
</feature>
<reference evidence="1 2" key="1">
    <citation type="submission" date="2020-04" db="EMBL/GenBank/DDBJ databases">
        <title>MicrobeNet Type strains.</title>
        <authorList>
            <person name="Nicholson A.C."/>
        </authorList>
    </citation>
    <scope>NUCLEOTIDE SEQUENCE [LARGE SCALE GENOMIC DNA]</scope>
    <source>
        <strain evidence="1 2">ATCC BAA-787</strain>
    </source>
</reference>
<gene>
    <name evidence="1" type="ORF">HGA02_19400</name>
</gene>
<dbReference type="EMBL" id="JAAXOY010000811">
    <property type="protein sequence ID" value="NKY41603.1"/>
    <property type="molecule type" value="Genomic_DNA"/>
</dbReference>
<sequence>APEGSGASPFATATPADLDELARRLMTPLMRRVRGQLLVDRERRGTRIDR</sequence>
<evidence type="ECO:0000313" key="1">
    <source>
        <dbReference type="EMBL" id="NKY41603.1"/>
    </source>
</evidence>
<keyword evidence="2" id="KW-1185">Reference proteome</keyword>
<dbReference type="Proteomes" id="UP000777774">
    <property type="component" value="Unassembled WGS sequence"/>
</dbReference>
<protein>
    <submittedName>
        <fullName evidence="1">Uncharacterized protein</fullName>
    </submittedName>
</protein>
<name>A0ABX1K4X0_9CELL</name>
<comment type="caution">
    <text evidence="1">The sequence shown here is derived from an EMBL/GenBank/DDBJ whole genome shotgun (WGS) entry which is preliminary data.</text>
</comment>
<organism evidence="1 2">
    <name type="scientific">Cellulomonas septica</name>
    <dbReference type="NCBI Taxonomy" id="285080"/>
    <lineage>
        <taxon>Bacteria</taxon>
        <taxon>Bacillati</taxon>
        <taxon>Actinomycetota</taxon>
        <taxon>Actinomycetes</taxon>
        <taxon>Micrococcales</taxon>
        <taxon>Cellulomonadaceae</taxon>
        <taxon>Cellulomonas</taxon>
    </lineage>
</organism>
<accession>A0ABX1K4X0</accession>